<feature type="compositionally biased region" description="Acidic residues" evidence="1">
    <location>
        <begin position="555"/>
        <end position="571"/>
    </location>
</feature>
<dbReference type="AlphaFoldDB" id="A0A6A5ZDS7"/>
<feature type="compositionally biased region" description="Basic and acidic residues" evidence="1">
    <location>
        <begin position="237"/>
        <end position="250"/>
    </location>
</feature>
<feature type="compositionally biased region" description="Basic and acidic residues" evidence="1">
    <location>
        <begin position="379"/>
        <end position="394"/>
    </location>
</feature>
<feature type="compositionally biased region" description="Acidic residues" evidence="1">
    <location>
        <begin position="60"/>
        <end position="69"/>
    </location>
</feature>
<keyword evidence="2" id="KW-0812">Transmembrane</keyword>
<accession>A0A6A5ZDS7</accession>
<evidence type="ECO:0000313" key="4">
    <source>
        <dbReference type="Proteomes" id="UP000799770"/>
    </source>
</evidence>
<feature type="compositionally biased region" description="Acidic residues" evidence="1">
    <location>
        <begin position="617"/>
        <end position="630"/>
    </location>
</feature>
<feature type="compositionally biased region" description="Polar residues" evidence="1">
    <location>
        <begin position="147"/>
        <end position="159"/>
    </location>
</feature>
<dbReference type="EMBL" id="ML977319">
    <property type="protein sequence ID" value="KAF2117073.1"/>
    <property type="molecule type" value="Genomic_DNA"/>
</dbReference>
<sequence length="826" mass="91558">MPPPSKLPRPKPPTPFSADDPLAPNFKESLVHWKYHGTKKLEEKKSPYRRPEGEWMSDSASEDEGEESEWSTGSSSDGEEGKEKNKGEKGKEDGKGEDGEPKSEHIARRNESDGVGEVPVAVDLERPGEELETEDEGYEGDADESASSEVNILEASNSESETEEDGAGDDDDDASLMRQLGSEDVQESVIRRDEGADDASEPPNTTEESFKEGSIKDRLGKSKQSNDLAPAKGTTEQCREAEDDKVESDTIKVPAPSDGPSKNSHEDKQGPDTGKSETSKHLAAASEDTFKDLEAFIADFASTTRQQNNIPASYASTTFDSTGNITKDKNKRVLFSSLEGIDDCMTEELEKVKFDATAVQALAQGSRLSGKTGDSEQASEGKREAHQKPDKDTEATTIDDAGADQLKWHRTHSMDFTDQKAFDGHVALTEREGFSVEKQHDQETAVKEKDQAGRDSELAKKKLSEDVPPVKKLAEQEESKEKAGIAEKKVDEQEEDVGDEQADKLLEMSHERVSSEQKELDATEGEQEDLRQTNRHDLSVVDEQNDGLMQKKSFEEEDIGKEQDDTEDEQEDLRQNALYNEDAKIEADEDEYAAEHRNQSNAHTEDEGHLEVIQDDQHDDNDADIGEDEGPTEHKQDSSSTFQAEDRTIEELIASLSATVQHAEAQEDPEVTSPITTTQHKNRAEDAAVDNGGKESTQHPASTTIIQTEEEQNKQPSSSTPPTRVAQQRVTSTNGPASDPAPNLQGKEITQQDEIDASLTRTEDTQQSQSNAVNQAEHQDPRTDISMRLRIFIILYIICYCYLVLMYINQQLWPYRLARLRAAELD</sequence>
<reference evidence="3" key="1">
    <citation type="journal article" date="2020" name="Stud. Mycol.">
        <title>101 Dothideomycetes genomes: a test case for predicting lifestyles and emergence of pathogens.</title>
        <authorList>
            <person name="Haridas S."/>
            <person name="Albert R."/>
            <person name="Binder M."/>
            <person name="Bloem J."/>
            <person name="Labutti K."/>
            <person name="Salamov A."/>
            <person name="Andreopoulos B."/>
            <person name="Baker S."/>
            <person name="Barry K."/>
            <person name="Bills G."/>
            <person name="Bluhm B."/>
            <person name="Cannon C."/>
            <person name="Castanera R."/>
            <person name="Culley D."/>
            <person name="Daum C."/>
            <person name="Ezra D."/>
            <person name="Gonzalez J."/>
            <person name="Henrissat B."/>
            <person name="Kuo A."/>
            <person name="Liang C."/>
            <person name="Lipzen A."/>
            <person name="Lutzoni F."/>
            <person name="Magnuson J."/>
            <person name="Mondo S."/>
            <person name="Nolan M."/>
            <person name="Ohm R."/>
            <person name="Pangilinan J."/>
            <person name="Park H.-J."/>
            <person name="Ramirez L."/>
            <person name="Alfaro M."/>
            <person name="Sun H."/>
            <person name="Tritt A."/>
            <person name="Yoshinaga Y."/>
            <person name="Zwiers L.-H."/>
            <person name="Turgeon B."/>
            <person name="Goodwin S."/>
            <person name="Spatafora J."/>
            <person name="Crous P."/>
            <person name="Grigoriev I."/>
        </authorList>
    </citation>
    <scope>NUCLEOTIDE SEQUENCE</scope>
    <source>
        <strain evidence="3">CBS 627.86</strain>
    </source>
</reference>
<feature type="compositionally biased region" description="Basic and acidic residues" evidence="1">
    <location>
        <begin position="208"/>
        <end position="220"/>
    </location>
</feature>
<keyword evidence="4" id="KW-1185">Reference proteome</keyword>
<feature type="compositionally biased region" description="Polar residues" evidence="1">
    <location>
        <begin position="714"/>
        <end position="736"/>
    </location>
</feature>
<feature type="compositionally biased region" description="Basic and acidic residues" evidence="1">
    <location>
        <begin position="501"/>
        <end position="521"/>
    </location>
</feature>
<name>A0A6A5ZDS7_9PLEO</name>
<feature type="compositionally biased region" description="Acidic residues" evidence="1">
    <location>
        <begin position="130"/>
        <end position="146"/>
    </location>
</feature>
<feature type="compositionally biased region" description="Basic and acidic residues" evidence="1">
    <location>
        <begin position="263"/>
        <end position="280"/>
    </location>
</feature>
<organism evidence="3 4">
    <name type="scientific">Lophiotrema nucula</name>
    <dbReference type="NCBI Taxonomy" id="690887"/>
    <lineage>
        <taxon>Eukaryota</taxon>
        <taxon>Fungi</taxon>
        <taxon>Dikarya</taxon>
        <taxon>Ascomycota</taxon>
        <taxon>Pezizomycotina</taxon>
        <taxon>Dothideomycetes</taxon>
        <taxon>Pleosporomycetidae</taxon>
        <taxon>Pleosporales</taxon>
        <taxon>Lophiotremataceae</taxon>
        <taxon>Lophiotrema</taxon>
    </lineage>
</organism>
<gene>
    <name evidence="3" type="ORF">BDV96DRAFT_644505</name>
</gene>
<feature type="compositionally biased region" description="Pro residues" evidence="1">
    <location>
        <begin position="1"/>
        <end position="15"/>
    </location>
</feature>
<proteinExistence type="predicted"/>
<feature type="region of interest" description="Disordered" evidence="1">
    <location>
        <begin position="363"/>
        <end position="406"/>
    </location>
</feature>
<evidence type="ECO:0000256" key="2">
    <source>
        <dbReference type="SAM" id="Phobius"/>
    </source>
</evidence>
<protein>
    <submittedName>
        <fullName evidence="3">Uncharacterized protein</fullName>
    </submittedName>
</protein>
<feature type="compositionally biased region" description="Basic and acidic residues" evidence="1">
    <location>
        <begin position="528"/>
        <end position="539"/>
    </location>
</feature>
<keyword evidence="2" id="KW-1133">Transmembrane helix</keyword>
<dbReference type="Proteomes" id="UP000799770">
    <property type="component" value="Unassembled WGS sequence"/>
</dbReference>
<feature type="compositionally biased region" description="Basic and acidic residues" evidence="1">
    <location>
        <begin position="593"/>
        <end position="616"/>
    </location>
</feature>
<feature type="region of interest" description="Disordered" evidence="1">
    <location>
        <begin position="1"/>
        <end position="286"/>
    </location>
</feature>
<feature type="compositionally biased region" description="Basic and acidic residues" evidence="1">
    <location>
        <begin position="432"/>
        <end position="491"/>
    </location>
</feature>
<evidence type="ECO:0000313" key="3">
    <source>
        <dbReference type="EMBL" id="KAF2117073.1"/>
    </source>
</evidence>
<evidence type="ECO:0000256" key="1">
    <source>
        <dbReference type="SAM" id="MobiDB-lite"/>
    </source>
</evidence>
<feature type="compositionally biased region" description="Basic and acidic residues" evidence="1">
    <location>
        <begin position="39"/>
        <end position="53"/>
    </location>
</feature>
<feature type="transmembrane region" description="Helical" evidence="2">
    <location>
        <begin position="789"/>
        <end position="809"/>
    </location>
</feature>
<feature type="compositionally biased region" description="Basic and acidic residues" evidence="1">
    <location>
        <begin position="682"/>
        <end position="697"/>
    </location>
</feature>
<feature type="compositionally biased region" description="Basic and acidic residues" evidence="1">
    <location>
        <begin position="79"/>
        <end position="112"/>
    </location>
</feature>
<feature type="compositionally biased region" description="Polar residues" evidence="1">
    <location>
        <begin position="698"/>
        <end position="707"/>
    </location>
</feature>
<feature type="compositionally biased region" description="Polar residues" evidence="1">
    <location>
        <begin position="765"/>
        <end position="776"/>
    </location>
</feature>
<feature type="compositionally biased region" description="Acidic residues" evidence="1">
    <location>
        <begin position="160"/>
        <end position="174"/>
    </location>
</feature>
<keyword evidence="2" id="KW-0472">Membrane</keyword>
<feature type="region of interest" description="Disordered" evidence="1">
    <location>
        <begin position="432"/>
        <end position="780"/>
    </location>
</feature>